<feature type="region of interest" description="Disordered" evidence="1">
    <location>
        <begin position="303"/>
        <end position="329"/>
    </location>
</feature>
<sequence length="337" mass="36925">MCMSDMIMAPVSEPGDELRDGRRKNWFWDNNCIFDLGLSCYAIVVRLYLARCAGENRVAWPSLSNIAAHCGISRKTAKRAIDELIARGLLAKEARVTDLGDYTSNIYTLKEPEPGEFTAMPSGEGGRVPQTLPCNEMPGVGYHRPYLGSDRPYVGSEVHSKNTKLRITSEEDVVVVKAAPGEDAGGQQEPTQCAYMVTGLPASTGPVLQEVPPVNTEGDGNKPGTTGNEQDRPESLEVPEAAAKILELFIKTAGYPLPEAALNELASYPPEYVTQKIKMLENGKEKANAVGWLLEACREDYKHLPGPKPARKGKGKLPRPPGSSKEHDKYRKLYRLV</sequence>
<organism evidence="2 3">
    <name type="scientific">Neomoorella thermoacetica</name>
    <name type="common">Clostridium thermoaceticum</name>
    <dbReference type="NCBI Taxonomy" id="1525"/>
    <lineage>
        <taxon>Bacteria</taxon>
        <taxon>Bacillati</taxon>
        <taxon>Bacillota</taxon>
        <taxon>Clostridia</taxon>
        <taxon>Neomoorellales</taxon>
        <taxon>Neomoorellaceae</taxon>
        <taxon>Neomoorella</taxon>
    </lineage>
</organism>
<evidence type="ECO:0008006" key="4">
    <source>
        <dbReference type="Google" id="ProtNLM"/>
    </source>
</evidence>
<evidence type="ECO:0000313" key="2">
    <source>
        <dbReference type="EMBL" id="OIQ08702.1"/>
    </source>
</evidence>
<dbReference type="AlphaFoldDB" id="A0A1J5JGN2"/>
<proteinExistence type="predicted"/>
<dbReference type="Gene3D" id="1.10.10.10">
    <property type="entry name" value="Winged helix-like DNA-binding domain superfamily/Winged helix DNA-binding domain"/>
    <property type="match status" value="1"/>
</dbReference>
<evidence type="ECO:0000313" key="3">
    <source>
        <dbReference type="Proteomes" id="UP000182743"/>
    </source>
</evidence>
<name>A0A1J5JGN2_NEOTH</name>
<dbReference type="EMBL" id="MIHH01000008">
    <property type="protein sequence ID" value="OIQ08702.1"/>
    <property type="molecule type" value="Genomic_DNA"/>
</dbReference>
<gene>
    <name evidence="2" type="ORF">MOOR_16210</name>
</gene>
<dbReference type="Pfam" id="PF13730">
    <property type="entry name" value="HTH_36"/>
    <property type="match status" value="1"/>
</dbReference>
<dbReference type="InterPro" id="IPR036388">
    <property type="entry name" value="WH-like_DNA-bd_sf"/>
</dbReference>
<evidence type="ECO:0000256" key="1">
    <source>
        <dbReference type="SAM" id="MobiDB-lite"/>
    </source>
</evidence>
<accession>A0A1J5JGN2</accession>
<reference evidence="2 3" key="1">
    <citation type="submission" date="2016-08" db="EMBL/GenBank/DDBJ databases">
        <title>Genome-based comparison of Moorella thermoacetic strains.</title>
        <authorList>
            <person name="Poehlein A."/>
            <person name="Bengelsdorf F.R."/>
            <person name="Esser C."/>
            <person name="Duerre P."/>
            <person name="Daniel R."/>
        </authorList>
    </citation>
    <scope>NUCLEOTIDE SEQUENCE [LARGE SCALE GENOMIC DNA]</scope>
    <source>
        <strain evidence="2 3">DSM 11768</strain>
    </source>
</reference>
<protein>
    <recommendedName>
        <fullName evidence="4">Helix-turn-helix domain-containing protein</fullName>
    </recommendedName>
</protein>
<comment type="caution">
    <text evidence="2">The sequence shown here is derived from an EMBL/GenBank/DDBJ whole genome shotgun (WGS) entry which is preliminary data.</text>
</comment>
<dbReference type="Proteomes" id="UP000182743">
    <property type="component" value="Unassembled WGS sequence"/>
</dbReference>
<feature type="region of interest" description="Disordered" evidence="1">
    <location>
        <begin position="204"/>
        <end position="235"/>
    </location>
</feature>